<dbReference type="Pfam" id="PF12476">
    <property type="entry name" value="DUF3696"/>
    <property type="match status" value="1"/>
</dbReference>
<reference evidence="4 5" key="1">
    <citation type="submission" date="2020-11" db="EMBL/GenBank/DDBJ databases">
        <title>Vibrio nitrifigilis sp. nov., a marine nitrogen-fixing bacterium isolated from the lagoon sediment of an islet inside an atoll.</title>
        <authorList>
            <person name="Wang L.-T."/>
            <person name="Shieh W.Y."/>
        </authorList>
    </citation>
    <scope>NUCLEOTIDE SEQUENCE [LARGE SCALE GENOMIC DNA]</scope>
    <source>
        <strain evidence="4 5">NFV-1</strain>
    </source>
</reference>
<dbReference type="InterPro" id="IPR041685">
    <property type="entry name" value="AAA_GajA/Old/RecF-like"/>
</dbReference>
<dbReference type="Pfam" id="PF13175">
    <property type="entry name" value="AAA_15"/>
    <property type="match status" value="1"/>
</dbReference>
<keyword evidence="5" id="KW-1185">Reference proteome</keyword>
<dbReference type="InterPro" id="IPR003959">
    <property type="entry name" value="ATPase_AAA_core"/>
</dbReference>
<organism evidence="4 5">
    <name type="scientific">Vibrio nitrifigilis</name>
    <dbReference type="NCBI Taxonomy" id="2789781"/>
    <lineage>
        <taxon>Bacteria</taxon>
        <taxon>Pseudomonadati</taxon>
        <taxon>Pseudomonadota</taxon>
        <taxon>Gammaproteobacteria</taxon>
        <taxon>Vibrionales</taxon>
        <taxon>Vibrionaceae</taxon>
        <taxon>Vibrio</taxon>
    </lineage>
</organism>
<evidence type="ECO:0000313" key="5">
    <source>
        <dbReference type="Proteomes" id="UP000597206"/>
    </source>
</evidence>
<evidence type="ECO:0000259" key="2">
    <source>
        <dbReference type="Pfam" id="PF13175"/>
    </source>
</evidence>
<comment type="caution">
    <text evidence="4">The sequence shown here is derived from an EMBL/GenBank/DDBJ whole genome shotgun (WGS) entry which is preliminary data.</text>
</comment>
<evidence type="ECO:0000259" key="1">
    <source>
        <dbReference type="Pfam" id="PF12476"/>
    </source>
</evidence>
<evidence type="ECO:0000313" key="4">
    <source>
        <dbReference type="EMBL" id="MBF9002096.1"/>
    </source>
</evidence>
<dbReference type="Pfam" id="PF13304">
    <property type="entry name" value="AAA_21"/>
    <property type="match status" value="1"/>
</dbReference>
<dbReference type="EMBL" id="JADPMR010000004">
    <property type="protein sequence ID" value="MBF9002096.1"/>
    <property type="molecule type" value="Genomic_DNA"/>
</dbReference>
<protein>
    <submittedName>
        <fullName evidence="4">DUF3696 domain-containing protein</fullName>
    </submittedName>
</protein>
<dbReference type="PANTHER" id="PTHR43581">
    <property type="entry name" value="ATP/GTP PHOSPHATASE"/>
    <property type="match status" value="1"/>
</dbReference>
<dbReference type="InterPro" id="IPR027417">
    <property type="entry name" value="P-loop_NTPase"/>
</dbReference>
<gene>
    <name evidence="4" type="ORF">I1A42_16640</name>
</gene>
<sequence>MKITSLTIGGFKGIKNKATIPLAPITLFFGANSTGKSTVLHALLYLYEVVAKRNFDAQYSSITGEALYFGGFHNLVHGKQLDGVITLGATLDFRDGASDIWDDYLSDSERFFLENSLMLTPDAETDVFTFEIDIRWDRQKQRAFVSRYECSSHRIKFFQIETKQGMPNSQISHYQPLPHWEVEDEFKIENLFPSGEWKNITIEIQDSLPRIDKRLDLSDSTLQWETKVALPIDSMLFIEAALSQATLAPLKLLAKKLNDLIHIGPLRIVPTRSTVLNKKSNSDRWYDGTAGWETFAFAKMALHDSVNKKFNSPEFFNAGYQFQPVTYGEEPQSEKRVELTEVNTGIKLTPTNVGIGISQVFPFVVATSIDKELLVSCEQPELHIHPKWQLSLADMMLEAVHNNPDRMFFIESHSEHILLRLLKRRRQTADEEISYLPFGCKKQDVQIIFCEQQKGQTKLIPIKTTDEGEFDAPWPNGFFEERGEELF</sequence>
<dbReference type="InterPro" id="IPR022532">
    <property type="entry name" value="DUF3696"/>
</dbReference>
<dbReference type="Proteomes" id="UP000597206">
    <property type="component" value="Unassembled WGS sequence"/>
</dbReference>
<proteinExistence type="predicted"/>
<dbReference type="Gene3D" id="3.40.50.300">
    <property type="entry name" value="P-loop containing nucleotide triphosphate hydrolases"/>
    <property type="match status" value="1"/>
</dbReference>
<feature type="domain" description="Endonuclease GajA/Old nuclease/RecF-like AAA" evidence="2">
    <location>
        <begin position="1"/>
        <end position="108"/>
    </location>
</feature>
<dbReference type="SUPFAM" id="SSF52540">
    <property type="entry name" value="P-loop containing nucleoside triphosphate hydrolases"/>
    <property type="match status" value="2"/>
</dbReference>
<dbReference type="InterPro" id="IPR051396">
    <property type="entry name" value="Bact_Antivir_Def_Nuclease"/>
</dbReference>
<dbReference type="PANTHER" id="PTHR43581:SF2">
    <property type="entry name" value="EXCINUCLEASE ATPASE SUBUNIT"/>
    <property type="match status" value="1"/>
</dbReference>
<name>A0ABS0GI42_9VIBR</name>
<evidence type="ECO:0000259" key="3">
    <source>
        <dbReference type="Pfam" id="PF13304"/>
    </source>
</evidence>
<feature type="domain" description="DUF3696" evidence="1">
    <location>
        <begin position="440"/>
        <end position="486"/>
    </location>
</feature>
<dbReference type="RefSeq" id="WP_196124116.1">
    <property type="nucleotide sequence ID" value="NZ_JADPMR010000004.1"/>
</dbReference>
<feature type="domain" description="ATPase AAA-type core" evidence="3">
    <location>
        <begin position="330"/>
        <end position="417"/>
    </location>
</feature>
<accession>A0ABS0GI42</accession>